<dbReference type="Pfam" id="PF15384">
    <property type="entry name" value="PAXX"/>
    <property type="match status" value="1"/>
</dbReference>
<dbReference type="PANTHER" id="PTHR28586:SF1">
    <property type="entry name" value="PROTEIN PAXX"/>
    <property type="match status" value="1"/>
</dbReference>
<dbReference type="EMBL" id="JAHRIN010001607">
    <property type="protein sequence ID" value="MEQ2192003.1"/>
    <property type="molecule type" value="Genomic_DNA"/>
</dbReference>
<reference evidence="2 3" key="1">
    <citation type="submission" date="2021-06" db="EMBL/GenBank/DDBJ databases">
        <authorList>
            <person name="Palmer J.M."/>
        </authorList>
    </citation>
    <scope>NUCLEOTIDE SEQUENCE [LARGE SCALE GENOMIC DNA]</scope>
    <source>
        <strain evidence="2 3">XC_2019</strain>
        <tissue evidence="2">Muscle</tissue>
    </source>
</reference>
<accession>A0ABV0Q881</accession>
<evidence type="ECO:0000313" key="3">
    <source>
        <dbReference type="Proteomes" id="UP001434883"/>
    </source>
</evidence>
<feature type="region of interest" description="Disordered" evidence="1">
    <location>
        <begin position="182"/>
        <end position="244"/>
    </location>
</feature>
<proteinExistence type="predicted"/>
<name>A0ABV0Q881_9TELE</name>
<sequence>MMMSVSIPRSVTDAAAVWSSDCSEDSLKQLVSSHLASLSVNQQLLLSNTSVPPGTQAGPDVHRGLHPQVQVRGYTQLRSAVDKATVKTDCLQHSCIQCMNVLLTAVGPVSSRAFSLFLVSCRASCLSGDVSVVVENTSAALRVSSGLTELNLTLTMMEAPQAMQELKELLFTMADRLTQLGGGSPDVSPLKNLQRCPPDFKPRQQQPNDASSGTVKRRLPGASLINPGTKKKMQATGVAFEDED</sequence>
<evidence type="ECO:0000256" key="1">
    <source>
        <dbReference type="SAM" id="MobiDB-lite"/>
    </source>
</evidence>
<organism evidence="2 3">
    <name type="scientific">Xenoophorus captivus</name>
    <dbReference type="NCBI Taxonomy" id="1517983"/>
    <lineage>
        <taxon>Eukaryota</taxon>
        <taxon>Metazoa</taxon>
        <taxon>Chordata</taxon>
        <taxon>Craniata</taxon>
        <taxon>Vertebrata</taxon>
        <taxon>Euteleostomi</taxon>
        <taxon>Actinopterygii</taxon>
        <taxon>Neopterygii</taxon>
        <taxon>Teleostei</taxon>
        <taxon>Neoteleostei</taxon>
        <taxon>Acanthomorphata</taxon>
        <taxon>Ovalentaria</taxon>
        <taxon>Atherinomorphae</taxon>
        <taxon>Cyprinodontiformes</taxon>
        <taxon>Goodeidae</taxon>
        <taxon>Xenoophorus</taxon>
    </lineage>
</organism>
<feature type="compositionally biased region" description="Polar residues" evidence="1">
    <location>
        <begin position="203"/>
        <end position="214"/>
    </location>
</feature>
<dbReference type="Proteomes" id="UP001434883">
    <property type="component" value="Unassembled WGS sequence"/>
</dbReference>
<dbReference type="PANTHER" id="PTHR28586">
    <property type="entry name" value="PROTEIN PAXX"/>
    <property type="match status" value="1"/>
</dbReference>
<protein>
    <submittedName>
        <fullName evidence="2">Uncharacterized protein</fullName>
    </submittedName>
</protein>
<keyword evidence="3" id="KW-1185">Reference proteome</keyword>
<evidence type="ECO:0000313" key="2">
    <source>
        <dbReference type="EMBL" id="MEQ2192003.1"/>
    </source>
</evidence>
<gene>
    <name evidence="2" type="ORF">XENOCAPTIV_005613</name>
</gene>
<dbReference type="InterPro" id="IPR027873">
    <property type="entry name" value="PAXX"/>
</dbReference>
<comment type="caution">
    <text evidence="2">The sequence shown here is derived from an EMBL/GenBank/DDBJ whole genome shotgun (WGS) entry which is preliminary data.</text>
</comment>